<dbReference type="Proteomes" id="UP000027644">
    <property type="component" value="Unassembled WGS sequence"/>
</dbReference>
<feature type="transmembrane region" description="Helical" evidence="6">
    <location>
        <begin position="37"/>
        <end position="58"/>
    </location>
</feature>
<organism evidence="7 8">
    <name type="scientific">Snodgrassella alvi SCGC AB-598-J21</name>
    <dbReference type="NCBI Taxonomy" id="1385367"/>
    <lineage>
        <taxon>Bacteria</taxon>
        <taxon>Pseudomonadati</taxon>
        <taxon>Pseudomonadota</taxon>
        <taxon>Betaproteobacteria</taxon>
        <taxon>Neisseriales</taxon>
        <taxon>Neisseriaceae</taxon>
        <taxon>Snodgrassella</taxon>
    </lineage>
</organism>
<comment type="subcellular location">
    <subcellularLocation>
        <location evidence="1">Cell membrane</location>
        <topology evidence="1">Multi-pass membrane protein</topology>
    </subcellularLocation>
</comment>
<dbReference type="Pfam" id="PF03788">
    <property type="entry name" value="LrgA"/>
    <property type="match status" value="1"/>
</dbReference>
<feature type="transmembrane region" description="Helical" evidence="6">
    <location>
        <begin position="12"/>
        <end position="31"/>
    </location>
</feature>
<protein>
    <submittedName>
        <fullName evidence="7">Putative effector of murein hydrolase LrgA</fullName>
    </submittedName>
</protein>
<comment type="caution">
    <text evidence="7">The sequence shown here is derived from an EMBL/GenBank/DDBJ whole genome shotgun (WGS) entry which is preliminary data.</text>
</comment>
<keyword evidence="7" id="KW-0378">Hydrolase</keyword>
<dbReference type="InterPro" id="IPR005538">
    <property type="entry name" value="LrgA/CidA"/>
</dbReference>
<dbReference type="AlphaFoldDB" id="A0A074VDL0"/>
<keyword evidence="2" id="KW-1003">Cell membrane</keyword>
<gene>
    <name evidence="7" type="ORF">SASC598J21_016070</name>
</gene>
<evidence type="ECO:0000313" key="7">
    <source>
        <dbReference type="EMBL" id="KEQ00585.1"/>
    </source>
</evidence>
<evidence type="ECO:0000256" key="6">
    <source>
        <dbReference type="SAM" id="Phobius"/>
    </source>
</evidence>
<name>A0A074VDL0_9NEIS</name>
<evidence type="ECO:0000256" key="4">
    <source>
        <dbReference type="ARBA" id="ARBA00022989"/>
    </source>
</evidence>
<dbReference type="PANTHER" id="PTHR33931:SF2">
    <property type="entry name" value="HOLIN-LIKE PROTEIN CIDA"/>
    <property type="match status" value="1"/>
</dbReference>
<evidence type="ECO:0000256" key="2">
    <source>
        <dbReference type="ARBA" id="ARBA00022475"/>
    </source>
</evidence>
<keyword evidence="5 6" id="KW-0472">Membrane</keyword>
<dbReference type="PANTHER" id="PTHR33931">
    <property type="entry name" value="HOLIN-LIKE PROTEIN CIDA-RELATED"/>
    <property type="match status" value="1"/>
</dbReference>
<evidence type="ECO:0000256" key="5">
    <source>
        <dbReference type="ARBA" id="ARBA00023136"/>
    </source>
</evidence>
<proteinExistence type="predicted"/>
<evidence type="ECO:0000256" key="3">
    <source>
        <dbReference type="ARBA" id="ARBA00022692"/>
    </source>
</evidence>
<dbReference type="GO" id="GO:0016787">
    <property type="term" value="F:hydrolase activity"/>
    <property type="evidence" value="ECO:0007669"/>
    <property type="project" value="UniProtKB-KW"/>
</dbReference>
<evidence type="ECO:0000256" key="1">
    <source>
        <dbReference type="ARBA" id="ARBA00004651"/>
    </source>
</evidence>
<accession>A0A074VDL0</accession>
<feature type="transmembrane region" description="Helical" evidence="6">
    <location>
        <begin position="97"/>
        <end position="122"/>
    </location>
</feature>
<keyword evidence="4 6" id="KW-1133">Transmembrane helix</keyword>
<evidence type="ECO:0000313" key="8">
    <source>
        <dbReference type="Proteomes" id="UP000027644"/>
    </source>
</evidence>
<keyword evidence="3 6" id="KW-0812">Transmembrane</keyword>
<reference evidence="7 8" key="1">
    <citation type="journal article" date="2014" name="PLoS Genet.">
        <title>Hidden diversity in honey bee gut symbionts detected by single-cell genomics.</title>
        <authorList>
            <person name="Engel P."/>
            <person name="Stepanauskas R."/>
            <person name="Moran N."/>
        </authorList>
    </citation>
    <scope>NUCLEOTIDE SEQUENCE [LARGE SCALE GENOMIC DNA]</scope>
    <source>
        <strain evidence="7 8">SCGC AB-598-J21</strain>
    </source>
</reference>
<feature type="transmembrane region" description="Helical" evidence="6">
    <location>
        <begin position="70"/>
        <end position="91"/>
    </location>
</feature>
<dbReference type="GO" id="GO:0005886">
    <property type="term" value="C:plasma membrane"/>
    <property type="evidence" value="ECO:0007669"/>
    <property type="project" value="UniProtKB-SubCell"/>
</dbReference>
<dbReference type="EMBL" id="AVQL01000448">
    <property type="protein sequence ID" value="KEQ00585.1"/>
    <property type="molecule type" value="Genomic_DNA"/>
</dbReference>
<sequence>MNMLHLRMANCLHICAQILLIILFWLIGLGIEKAAHIPLSAGVIGLFLVLLLLQLNILKLSWIASGAQVLLGELMLYFMPVLIAVVQYKALFAAEGWQLVISIVTGTFLVMSSTALTLKYCYRLRRVWIKHRHV</sequence>